<sequence length="87" mass="9609">MKAFIKKRAPDASDNGSEPTSVDKVKSFFSNFGSGLRTAFAKPHPSVPVTSRDVNNYCYPSDDLKTSKEIVSTSRETVDALHPLRYV</sequence>
<feature type="region of interest" description="Disordered" evidence="1">
    <location>
        <begin position="1"/>
        <end position="21"/>
    </location>
</feature>
<dbReference type="EMBL" id="UZAK01053603">
    <property type="protein sequence ID" value="VDP82365.1"/>
    <property type="molecule type" value="Genomic_DNA"/>
</dbReference>
<accession>A0A183L7I7</accession>
<reference evidence="2 3" key="2">
    <citation type="submission" date="2018-11" db="EMBL/GenBank/DDBJ databases">
        <authorList>
            <consortium name="Pathogen Informatics"/>
        </authorList>
    </citation>
    <scope>NUCLEOTIDE SEQUENCE [LARGE SCALE GENOMIC DNA]</scope>
    <source>
        <strain evidence="2">Dakar</strain>
        <strain evidence="3">Dakar, Senegal</strain>
    </source>
</reference>
<dbReference type="Proteomes" id="UP000279833">
    <property type="component" value="Unassembled WGS sequence"/>
</dbReference>
<evidence type="ECO:0000313" key="4">
    <source>
        <dbReference type="WBParaSite" id="SCUD_0002331001-mRNA-1"/>
    </source>
</evidence>
<keyword evidence="3" id="KW-1185">Reference proteome</keyword>
<protein>
    <submittedName>
        <fullName evidence="2 4">Uncharacterized protein</fullName>
    </submittedName>
</protein>
<proteinExistence type="predicted"/>
<organism evidence="4">
    <name type="scientific">Schistosoma curassoni</name>
    <dbReference type="NCBI Taxonomy" id="6186"/>
    <lineage>
        <taxon>Eukaryota</taxon>
        <taxon>Metazoa</taxon>
        <taxon>Spiralia</taxon>
        <taxon>Lophotrochozoa</taxon>
        <taxon>Platyhelminthes</taxon>
        <taxon>Trematoda</taxon>
        <taxon>Digenea</taxon>
        <taxon>Strigeidida</taxon>
        <taxon>Schistosomatoidea</taxon>
        <taxon>Schistosomatidae</taxon>
        <taxon>Schistosoma</taxon>
    </lineage>
</organism>
<reference evidence="4" key="1">
    <citation type="submission" date="2016-06" db="UniProtKB">
        <authorList>
            <consortium name="WormBaseParasite"/>
        </authorList>
    </citation>
    <scope>IDENTIFICATION</scope>
</reference>
<evidence type="ECO:0000313" key="3">
    <source>
        <dbReference type="Proteomes" id="UP000279833"/>
    </source>
</evidence>
<name>A0A183L7I7_9TREM</name>
<evidence type="ECO:0000313" key="2">
    <source>
        <dbReference type="EMBL" id="VDP82365.1"/>
    </source>
</evidence>
<evidence type="ECO:0000256" key="1">
    <source>
        <dbReference type="SAM" id="MobiDB-lite"/>
    </source>
</evidence>
<dbReference type="WBParaSite" id="SCUD_0002331001-mRNA-1">
    <property type="protein sequence ID" value="SCUD_0002331001-mRNA-1"/>
    <property type="gene ID" value="SCUD_0002331001"/>
</dbReference>
<dbReference type="AlphaFoldDB" id="A0A183L7I7"/>
<gene>
    <name evidence="2" type="ORF">SCUD_LOCUS23307</name>
</gene>